<dbReference type="Proteomes" id="UP000095280">
    <property type="component" value="Unplaced"/>
</dbReference>
<keyword evidence="1" id="KW-0472">Membrane</keyword>
<accession>A0A1I8FQB7</accession>
<evidence type="ECO:0000313" key="3">
    <source>
        <dbReference type="Proteomes" id="UP000095280"/>
    </source>
</evidence>
<evidence type="ECO:0000313" key="4">
    <source>
        <dbReference type="WBParaSite" id="maker-unitig_44177-snap-gene-0.1-mRNA-1"/>
    </source>
</evidence>
<dbReference type="WBParaSite" id="maker-unitig_44177-snap-gene-0.1-mRNA-1">
    <property type="protein sequence ID" value="maker-unitig_44177-snap-gene-0.1-mRNA-1"/>
    <property type="gene ID" value="maker-unitig_44177-snap-gene-0.1"/>
</dbReference>
<feature type="transmembrane region" description="Helical" evidence="1">
    <location>
        <begin position="260"/>
        <end position="279"/>
    </location>
</feature>
<proteinExistence type="predicted"/>
<protein>
    <submittedName>
        <fullName evidence="4">DUF4220 domain-containing protein</fullName>
    </submittedName>
</protein>
<dbReference type="AlphaFoldDB" id="A0A1I8FQB7"/>
<sequence length="342" mass="37785">VFTSIRQTYDNSFAHQAFAFPLCQRTNPTVLNIAFVRQVKAGCRNALQAASKSELQRFVPLANATIDCFNLLNITTAGYMVGKSLLKSAVNAHGLHSPGGCAASSEPAAPCIRMLGYSVELEILAELERNTWPSSARPGRAASWRSLSSGTSSKSKEQEMLLDEYLEKVILYGFMTMFGSAFYWRLAVALIAMAIDWTRSGCCFCTAGPVPLPARASASELVARLSQLRRAFSPPGRSCALQRRKSLSIYGVATTDSNRLIFLFIVENAMLAIKFLLVISIGDMPRKLKLCLKWEYFYVKKILTDDKVEPGRCRDKNRWYHALCPCCATITTPNPEAGPQLV</sequence>
<keyword evidence="1" id="KW-1133">Transmembrane helix</keyword>
<keyword evidence="3" id="KW-1185">Reference proteome</keyword>
<evidence type="ECO:0000256" key="1">
    <source>
        <dbReference type="SAM" id="Phobius"/>
    </source>
</evidence>
<name>A0A1I8FQB7_9PLAT</name>
<reference evidence="4" key="1">
    <citation type="submission" date="2016-11" db="UniProtKB">
        <authorList>
            <consortium name="WormBaseParasite"/>
        </authorList>
    </citation>
    <scope>IDENTIFICATION</scope>
</reference>
<dbReference type="InterPro" id="IPR049452">
    <property type="entry name" value="Anoctamin_TM"/>
</dbReference>
<dbReference type="Pfam" id="PF04547">
    <property type="entry name" value="Anoctamin"/>
    <property type="match status" value="1"/>
</dbReference>
<feature type="domain" description="Anoctamin transmembrane" evidence="2">
    <location>
        <begin position="6"/>
        <end position="290"/>
    </location>
</feature>
<evidence type="ECO:0000259" key="2">
    <source>
        <dbReference type="Pfam" id="PF04547"/>
    </source>
</evidence>
<keyword evidence="1" id="KW-0812">Transmembrane</keyword>
<feature type="transmembrane region" description="Helical" evidence="1">
    <location>
        <begin position="169"/>
        <end position="191"/>
    </location>
</feature>
<organism evidence="3 4">
    <name type="scientific">Macrostomum lignano</name>
    <dbReference type="NCBI Taxonomy" id="282301"/>
    <lineage>
        <taxon>Eukaryota</taxon>
        <taxon>Metazoa</taxon>
        <taxon>Spiralia</taxon>
        <taxon>Lophotrochozoa</taxon>
        <taxon>Platyhelminthes</taxon>
        <taxon>Rhabditophora</taxon>
        <taxon>Macrostomorpha</taxon>
        <taxon>Macrostomida</taxon>
        <taxon>Macrostomidae</taxon>
        <taxon>Macrostomum</taxon>
    </lineage>
</organism>